<feature type="compositionally biased region" description="Low complexity" evidence="1">
    <location>
        <begin position="221"/>
        <end position="232"/>
    </location>
</feature>
<keyword evidence="3" id="KW-1185">Reference proteome</keyword>
<comment type="caution">
    <text evidence="2">The sequence shown here is derived from an EMBL/GenBank/DDBJ whole genome shotgun (WGS) entry which is preliminary data.</text>
</comment>
<name>A0ABR2K9Z4_9EUKA</name>
<accession>A0ABR2K9Z4</accession>
<evidence type="ECO:0000256" key="1">
    <source>
        <dbReference type="SAM" id="MobiDB-lite"/>
    </source>
</evidence>
<dbReference type="Proteomes" id="UP001470230">
    <property type="component" value="Unassembled WGS sequence"/>
</dbReference>
<organism evidence="2 3">
    <name type="scientific">Tritrichomonas musculus</name>
    <dbReference type="NCBI Taxonomy" id="1915356"/>
    <lineage>
        <taxon>Eukaryota</taxon>
        <taxon>Metamonada</taxon>
        <taxon>Parabasalia</taxon>
        <taxon>Tritrichomonadida</taxon>
        <taxon>Tritrichomonadidae</taxon>
        <taxon>Tritrichomonas</taxon>
    </lineage>
</organism>
<gene>
    <name evidence="2" type="ORF">M9Y10_038998</name>
</gene>
<evidence type="ECO:0000313" key="3">
    <source>
        <dbReference type="Proteomes" id="UP001470230"/>
    </source>
</evidence>
<sequence length="291" mass="33980">MQPPFQMPWNQCGNQNVFINGSVNNFSCTGQSMPQPYFGNFNQHNSGNFIDQNAFNFFQCMNSSQVSKSGYNNVYIRGNVNNYYVPPFGPSNTSQNSGSYQFQNNFYDQSQNFQFHSSPQQNYNNNHNQFYNQYDQSQQYNQQYMQTQQHCSNIENQKLSKSHQDYQNHSYHPFGTASNENLYPQQQNYQNINQPVNSDEPNINLQVRVLSESEPVRENDQSQNSIQNQDNQSTRRFDVSFDFDSSQNQVLSFIESRRANSADSVNNFEDSNYINNEHNFEDDVPTHQTVE</sequence>
<feature type="region of interest" description="Disordered" evidence="1">
    <location>
        <begin position="158"/>
        <end position="181"/>
    </location>
</feature>
<protein>
    <submittedName>
        <fullName evidence="2">Uncharacterized protein</fullName>
    </submittedName>
</protein>
<feature type="region of interest" description="Disordered" evidence="1">
    <location>
        <begin position="212"/>
        <end position="234"/>
    </location>
</feature>
<feature type="region of interest" description="Disordered" evidence="1">
    <location>
        <begin position="269"/>
        <end position="291"/>
    </location>
</feature>
<reference evidence="2 3" key="1">
    <citation type="submission" date="2024-04" db="EMBL/GenBank/DDBJ databases">
        <title>Tritrichomonas musculus Genome.</title>
        <authorList>
            <person name="Alves-Ferreira E."/>
            <person name="Grigg M."/>
            <person name="Lorenzi H."/>
            <person name="Galac M."/>
        </authorList>
    </citation>
    <scope>NUCLEOTIDE SEQUENCE [LARGE SCALE GENOMIC DNA]</scope>
    <source>
        <strain evidence="2 3">EAF2021</strain>
    </source>
</reference>
<feature type="compositionally biased region" description="Basic and acidic residues" evidence="1">
    <location>
        <begin position="278"/>
        <end position="291"/>
    </location>
</feature>
<proteinExistence type="predicted"/>
<feature type="compositionally biased region" description="Polar residues" evidence="1">
    <location>
        <begin position="158"/>
        <end position="170"/>
    </location>
</feature>
<dbReference type="EMBL" id="JAPFFF010000006">
    <property type="protein sequence ID" value="KAK8887939.1"/>
    <property type="molecule type" value="Genomic_DNA"/>
</dbReference>
<evidence type="ECO:0000313" key="2">
    <source>
        <dbReference type="EMBL" id="KAK8887939.1"/>
    </source>
</evidence>